<dbReference type="AlphaFoldDB" id="A0A562IJE6"/>
<dbReference type="EMBL" id="VLKE01000001">
    <property type="protein sequence ID" value="TWH70754.1"/>
    <property type="molecule type" value="Genomic_DNA"/>
</dbReference>
<feature type="signal peptide" evidence="2">
    <location>
        <begin position="1"/>
        <end position="33"/>
    </location>
</feature>
<dbReference type="RefSeq" id="WP_145776969.1">
    <property type="nucleotide sequence ID" value="NZ_BAAATQ010000049.1"/>
</dbReference>
<comment type="caution">
    <text evidence="3">The sequence shown here is derived from an EMBL/GenBank/DDBJ whole genome shotgun (WGS) entry which is preliminary data.</text>
</comment>
<keyword evidence="4" id="KW-1185">Reference proteome</keyword>
<dbReference type="CDD" id="cd03398">
    <property type="entry name" value="PAP2_haloperoxidase"/>
    <property type="match status" value="1"/>
</dbReference>
<evidence type="ECO:0000256" key="1">
    <source>
        <dbReference type="SAM" id="MobiDB-lite"/>
    </source>
</evidence>
<dbReference type="PANTHER" id="PTHR34599:SF1">
    <property type="entry name" value="PHOSPHATIDIC ACID PHOSPHATASE TYPE 2_HALOPEROXIDASE DOMAIN-CONTAINING PROTEIN"/>
    <property type="match status" value="1"/>
</dbReference>
<organism evidence="3 4">
    <name type="scientific">Micromonospora olivasterospora</name>
    <dbReference type="NCBI Taxonomy" id="1880"/>
    <lineage>
        <taxon>Bacteria</taxon>
        <taxon>Bacillati</taxon>
        <taxon>Actinomycetota</taxon>
        <taxon>Actinomycetes</taxon>
        <taxon>Micromonosporales</taxon>
        <taxon>Micromonosporaceae</taxon>
        <taxon>Micromonospora</taxon>
    </lineage>
</organism>
<dbReference type="SUPFAM" id="SSF48317">
    <property type="entry name" value="Acid phosphatase/Vanadium-dependent haloperoxidase"/>
    <property type="match status" value="1"/>
</dbReference>
<dbReference type="PANTHER" id="PTHR34599">
    <property type="entry name" value="PEROXIDASE-RELATED"/>
    <property type="match status" value="1"/>
</dbReference>
<accession>A0A562IJE6</accession>
<sequence length="411" mass="43318">MSLLTVPGWRRGAAGIAAAALAAGMSVAAPAAAATATVDTILEWYDTTAAAIATGTRPQVTNSRAWAISWLAAARAVRTAPASAAGHYQDAALATAVHTALSTLIPDSAPTLDAALRTTLDRIPDGRAKDRGVAAGQREARSLAAQRAGDGLDPAAVNPPYPAPDPGPGVWQPTPPSFSAAQQAGTRFATPFVLDRADRYRPEPPPALGSERYRADLAEVRAYGAADSTVRTPQQTDTATFWLGSSLTLYTGILRAALAQSTRPTAWRASLVAIFHVALVDTQIATSDAKYAYLRWRPVTAIQADGDPGWTPLHGTPAHPDYPSGHNTYAGAAEQVLTALIGAQARRPYTITSPSQPGATRTYADWRRPTEENVDARVWSGIHTRTADEVGVRLGRDVAAYTVRSAARLFT</sequence>
<dbReference type="Gene3D" id="1.10.606.20">
    <property type="match status" value="1"/>
</dbReference>
<feature type="region of interest" description="Disordered" evidence="1">
    <location>
        <begin position="126"/>
        <end position="182"/>
    </location>
</feature>
<evidence type="ECO:0000313" key="3">
    <source>
        <dbReference type="EMBL" id="TWH70754.1"/>
    </source>
</evidence>
<reference evidence="3 4" key="1">
    <citation type="submission" date="2019-07" db="EMBL/GenBank/DDBJ databases">
        <title>R&amp;d 2014.</title>
        <authorList>
            <person name="Klenk H.-P."/>
        </authorList>
    </citation>
    <scope>NUCLEOTIDE SEQUENCE [LARGE SCALE GENOMIC DNA]</scope>
    <source>
        <strain evidence="3 4">DSM 43868</strain>
    </source>
</reference>
<dbReference type="InterPro" id="IPR052559">
    <property type="entry name" value="V-haloperoxidase"/>
</dbReference>
<keyword evidence="2" id="KW-0732">Signal</keyword>
<evidence type="ECO:0000256" key="2">
    <source>
        <dbReference type="SAM" id="SignalP"/>
    </source>
</evidence>
<gene>
    <name evidence="3" type="ORF">JD77_05779</name>
</gene>
<feature type="compositionally biased region" description="Pro residues" evidence="1">
    <location>
        <begin position="157"/>
        <end position="167"/>
    </location>
</feature>
<dbReference type="OrthoDB" id="103227at2"/>
<name>A0A562IJE6_MICOL</name>
<dbReference type="InterPro" id="IPR036938">
    <property type="entry name" value="PAP2/HPO_sf"/>
</dbReference>
<feature type="chain" id="PRO_5022219338" evidence="2">
    <location>
        <begin position="34"/>
        <end position="411"/>
    </location>
</feature>
<proteinExistence type="predicted"/>
<dbReference type="Proteomes" id="UP000319825">
    <property type="component" value="Unassembled WGS sequence"/>
</dbReference>
<protein>
    <submittedName>
        <fullName evidence="3">PAP2 superfamily protein</fullName>
    </submittedName>
</protein>
<evidence type="ECO:0000313" key="4">
    <source>
        <dbReference type="Proteomes" id="UP000319825"/>
    </source>
</evidence>